<comment type="caution">
    <text evidence="1">The sequence shown here is derived from an EMBL/GenBank/DDBJ whole genome shotgun (WGS) entry which is preliminary data.</text>
</comment>
<dbReference type="InterPro" id="IPR012337">
    <property type="entry name" value="RNaseH-like_sf"/>
</dbReference>
<reference evidence="1" key="1">
    <citation type="submission" date="2013-08" db="EMBL/GenBank/DDBJ databases">
        <authorList>
            <person name="Mendez C."/>
            <person name="Richter M."/>
            <person name="Ferrer M."/>
            <person name="Sanchez J."/>
        </authorList>
    </citation>
    <scope>NUCLEOTIDE SEQUENCE</scope>
</reference>
<accession>T1ALR6</accession>
<name>T1ALR6_9ZZZZ</name>
<dbReference type="InterPro" id="IPR036397">
    <property type="entry name" value="RNaseH_sf"/>
</dbReference>
<gene>
    <name evidence="1" type="ORF">B2A_04416</name>
</gene>
<keyword evidence="1" id="KW-0378">Hydrolase</keyword>
<protein>
    <submittedName>
        <fullName evidence="1">Exonuclease RNase T and DNA polymerase III</fullName>
    </submittedName>
</protein>
<keyword evidence="1" id="KW-0269">Exonuclease</keyword>
<dbReference type="EMBL" id="AUZZ01002962">
    <property type="protein sequence ID" value="EQD58317.1"/>
    <property type="molecule type" value="Genomic_DNA"/>
</dbReference>
<dbReference type="GO" id="GO:0003676">
    <property type="term" value="F:nucleic acid binding"/>
    <property type="evidence" value="ECO:0007669"/>
    <property type="project" value="InterPro"/>
</dbReference>
<sequence>MLSIGAAVVHDTKKTFYAELKPLNNNFIENALKVCNLSMEELSKTGKDPVEAMTSLSRWVNEVKGDMKPVFVSFGTFDWMFTKWYLERFGYGNLFGLNGIDMKSYYMGMGSTEWSETTKARMPTAIKPRTKHTHNALHDAIEQAELFENMLRINSERTHKQQSTKAKLRSF</sequence>
<keyword evidence="1" id="KW-0540">Nuclease</keyword>
<evidence type="ECO:0000313" key="1">
    <source>
        <dbReference type="EMBL" id="EQD58317.1"/>
    </source>
</evidence>
<proteinExistence type="predicted"/>
<organism evidence="1">
    <name type="scientific">mine drainage metagenome</name>
    <dbReference type="NCBI Taxonomy" id="410659"/>
    <lineage>
        <taxon>unclassified sequences</taxon>
        <taxon>metagenomes</taxon>
        <taxon>ecological metagenomes</taxon>
    </lineage>
</organism>
<dbReference type="Gene3D" id="3.30.420.10">
    <property type="entry name" value="Ribonuclease H-like superfamily/Ribonuclease H"/>
    <property type="match status" value="1"/>
</dbReference>
<dbReference type="AlphaFoldDB" id="T1ALR6"/>
<reference evidence="1" key="2">
    <citation type="journal article" date="2014" name="ISME J.">
        <title>Microbial stratification in low pH oxic and suboxic macroscopic growths along an acid mine drainage.</title>
        <authorList>
            <person name="Mendez-Garcia C."/>
            <person name="Mesa V."/>
            <person name="Sprenger R.R."/>
            <person name="Richter M."/>
            <person name="Diez M.S."/>
            <person name="Solano J."/>
            <person name="Bargiela R."/>
            <person name="Golyshina O.V."/>
            <person name="Manteca A."/>
            <person name="Ramos J.L."/>
            <person name="Gallego J.R."/>
            <person name="Llorente I."/>
            <person name="Martins Dos Santos V.A."/>
            <person name="Jensen O.N."/>
            <person name="Pelaez A.I."/>
            <person name="Sanchez J."/>
            <person name="Ferrer M."/>
        </authorList>
    </citation>
    <scope>NUCLEOTIDE SEQUENCE</scope>
</reference>
<dbReference type="SUPFAM" id="SSF53098">
    <property type="entry name" value="Ribonuclease H-like"/>
    <property type="match status" value="1"/>
</dbReference>
<dbReference type="GO" id="GO:0004527">
    <property type="term" value="F:exonuclease activity"/>
    <property type="evidence" value="ECO:0007669"/>
    <property type="project" value="UniProtKB-KW"/>
</dbReference>